<gene>
    <name evidence="1" type="ORF">HPB52_015025</name>
</gene>
<protein>
    <submittedName>
        <fullName evidence="1">Uncharacterized protein</fullName>
    </submittedName>
</protein>
<accession>A0A9D4TAP3</accession>
<proteinExistence type="predicted"/>
<dbReference type="Proteomes" id="UP000821837">
    <property type="component" value="Chromosome 1"/>
</dbReference>
<organism evidence="1 2">
    <name type="scientific">Rhipicephalus sanguineus</name>
    <name type="common">Brown dog tick</name>
    <name type="synonym">Ixodes sanguineus</name>
    <dbReference type="NCBI Taxonomy" id="34632"/>
    <lineage>
        <taxon>Eukaryota</taxon>
        <taxon>Metazoa</taxon>
        <taxon>Ecdysozoa</taxon>
        <taxon>Arthropoda</taxon>
        <taxon>Chelicerata</taxon>
        <taxon>Arachnida</taxon>
        <taxon>Acari</taxon>
        <taxon>Parasitiformes</taxon>
        <taxon>Ixodida</taxon>
        <taxon>Ixodoidea</taxon>
        <taxon>Ixodidae</taxon>
        <taxon>Rhipicephalinae</taxon>
        <taxon>Rhipicephalus</taxon>
        <taxon>Rhipicephalus</taxon>
    </lineage>
</organism>
<evidence type="ECO:0000313" key="1">
    <source>
        <dbReference type="EMBL" id="KAH7983886.1"/>
    </source>
</evidence>
<dbReference type="AlphaFoldDB" id="A0A9D4TAP3"/>
<comment type="caution">
    <text evidence="1">The sequence shown here is derived from an EMBL/GenBank/DDBJ whole genome shotgun (WGS) entry which is preliminary data.</text>
</comment>
<evidence type="ECO:0000313" key="2">
    <source>
        <dbReference type="Proteomes" id="UP000821837"/>
    </source>
</evidence>
<sequence>MLQKCSPPGILRAGFVPNVRRGLLASLRNLPIVRDYVHEQMDKIAVDVERSLNKCYAHCNFILSCPTKDGRREHRE</sequence>
<reference evidence="1" key="1">
    <citation type="journal article" date="2020" name="Cell">
        <title>Large-Scale Comparative Analyses of Tick Genomes Elucidate Their Genetic Diversity and Vector Capacities.</title>
        <authorList>
            <consortium name="Tick Genome and Microbiome Consortium (TIGMIC)"/>
            <person name="Jia N."/>
            <person name="Wang J."/>
            <person name="Shi W."/>
            <person name="Du L."/>
            <person name="Sun Y."/>
            <person name="Zhan W."/>
            <person name="Jiang J.F."/>
            <person name="Wang Q."/>
            <person name="Zhang B."/>
            <person name="Ji P."/>
            <person name="Bell-Sakyi L."/>
            <person name="Cui X.M."/>
            <person name="Yuan T.T."/>
            <person name="Jiang B.G."/>
            <person name="Yang W.F."/>
            <person name="Lam T.T."/>
            <person name="Chang Q.C."/>
            <person name="Ding S.J."/>
            <person name="Wang X.J."/>
            <person name="Zhu J.G."/>
            <person name="Ruan X.D."/>
            <person name="Zhao L."/>
            <person name="Wei J.T."/>
            <person name="Ye R.Z."/>
            <person name="Que T.C."/>
            <person name="Du C.H."/>
            <person name="Zhou Y.H."/>
            <person name="Cheng J.X."/>
            <person name="Dai P.F."/>
            <person name="Guo W.B."/>
            <person name="Han X.H."/>
            <person name="Huang E.J."/>
            <person name="Li L.F."/>
            <person name="Wei W."/>
            <person name="Gao Y.C."/>
            <person name="Liu J.Z."/>
            <person name="Shao H.Z."/>
            <person name="Wang X."/>
            <person name="Wang C.C."/>
            <person name="Yang T.C."/>
            <person name="Huo Q.B."/>
            <person name="Li W."/>
            <person name="Chen H.Y."/>
            <person name="Chen S.E."/>
            <person name="Zhou L.G."/>
            <person name="Ni X.B."/>
            <person name="Tian J.H."/>
            <person name="Sheng Y."/>
            <person name="Liu T."/>
            <person name="Pan Y.S."/>
            <person name="Xia L.Y."/>
            <person name="Li J."/>
            <person name="Zhao F."/>
            <person name="Cao W.C."/>
        </authorList>
    </citation>
    <scope>NUCLEOTIDE SEQUENCE</scope>
    <source>
        <strain evidence="1">Rsan-2018</strain>
    </source>
</reference>
<dbReference type="EMBL" id="JABSTV010001245">
    <property type="protein sequence ID" value="KAH7983886.1"/>
    <property type="molecule type" value="Genomic_DNA"/>
</dbReference>
<name>A0A9D4TAP3_RHISA</name>
<reference evidence="1" key="2">
    <citation type="submission" date="2021-09" db="EMBL/GenBank/DDBJ databases">
        <authorList>
            <person name="Jia N."/>
            <person name="Wang J."/>
            <person name="Shi W."/>
            <person name="Du L."/>
            <person name="Sun Y."/>
            <person name="Zhan W."/>
            <person name="Jiang J."/>
            <person name="Wang Q."/>
            <person name="Zhang B."/>
            <person name="Ji P."/>
            <person name="Sakyi L.B."/>
            <person name="Cui X."/>
            <person name="Yuan T."/>
            <person name="Jiang B."/>
            <person name="Yang W."/>
            <person name="Lam T.T.-Y."/>
            <person name="Chang Q."/>
            <person name="Ding S."/>
            <person name="Wang X."/>
            <person name="Zhu J."/>
            <person name="Ruan X."/>
            <person name="Zhao L."/>
            <person name="Wei J."/>
            <person name="Que T."/>
            <person name="Du C."/>
            <person name="Cheng J."/>
            <person name="Dai P."/>
            <person name="Han X."/>
            <person name="Huang E."/>
            <person name="Gao Y."/>
            <person name="Liu J."/>
            <person name="Shao H."/>
            <person name="Ye R."/>
            <person name="Li L."/>
            <person name="Wei W."/>
            <person name="Wang X."/>
            <person name="Wang C."/>
            <person name="Huo Q."/>
            <person name="Li W."/>
            <person name="Guo W."/>
            <person name="Chen H."/>
            <person name="Chen S."/>
            <person name="Zhou L."/>
            <person name="Zhou L."/>
            <person name="Ni X."/>
            <person name="Tian J."/>
            <person name="Zhou Y."/>
            <person name="Sheng Y."/>
            <person name="Liu T."/>
            <person name="Pan Y."/>
            <person name="Xia L."/>
            <person name="Li J."/>
            <person name="Zhao F."/>
            <person name="Cao W."/>
        </authorList>
    </citation>
    <scope>NUCLEOTIDE SEQUENCE</scope>
    <source>
        <strain evidence="1">Rsan-2018</strain>
        <tissue evidence="1">Larvae</tissue>
    </source>
</reference>
<dbReference type="VEuPathDB" id="VectorBase:RSAN_034615"/>
<keyword evidence="2" id="KW-1185">Reference proteome</keyword>